<organism evidence="5 6">
    <name type="scientific">Ilex paraguariensis</name>
    <name type="common">yerba mate</name>
    <dbReference type="NCBI Taxonomy" id="185542"/>
    <lineage>
        <taxon>Eukaryota</taxon>
        <taxon>Viridiplantae</taxon>
        <taxon>Streptophyta</taxon>
        <taxon>Embryophyta</taxon>
        <taxon>Tracheophyta</taxon>
        <taxon>Spermatophyta</taxon>
        <taxon>Magnoliopsida</taxon>
        <taxon>eudicotyledons</taxon>
        <taxon>Gunneridae</taxon>
        <taxon>Pentapetalae</taxon>
        <taxon>asterids</taxon>
        <taxon>campanulids</taxon>
        <taxon>Aquifoliales</taxon>
        <taxon>Aquifoliaceae</taxon>
        <taxon>Ilex</taxon>
    </lineage>
</organism>
<reference evidence="5 6" key="1">
    <citation type="submission" date="2024-02" db="EMBL/GenBank/DDBJ databases">
        <authorList>
            <person name="Vignale AGUSTIN F."/>
            <person name="Sosa J E."/>
            <person name="Modenutti C."/>
        </authorList>
    </citation>
    <scope>NUCLEOTIDE SEQUENCE [LARGE SCALE GENOMIC DNA]</scope>
</reference>
<dbReference type="Gene3D" id="2.90.10.10">
    <property type="entry name" value="Bulb-type lectin domain"/>
    <property type="match status" value="1"/>
</dbReference>
<evidence type="ECO:0000313" key="5">
    <source>
        <dbReference type="EMBL" id="CAK9148821.1"/>
    </source>
</evidence>
<dbReference type="Proteomes" id="UP001642360">
    <property type="component" value="Unassembled WGS sequence"/>
</dbReference>
<dbReference type="InterPro" id="IPR001480">
    <property type="entry name" value="Bulb-type_lectin_dom"/>
</dbReference>
<protein>
    <recommendedName>
        <fullName evidence="4">Bulb-type lectin domain-containing protein</fullName>
    </recommendedName>
</protein>
<dbReference type="AlphaFoldDB" id="A0ABC8RV20"/>
<evidence type="ECO:0000256" key="1">
    <source>
        <dbReference type="ARBA" id="ARBA00022729"/>
    </source>
</evidence>
<dbReference type="InterPro" id="IPR036426">
    <property type="entry name" value="Bulb-type_lectin_dom_sf"/>
</dbReference>
<feature type="chain" id="PRO_5044891298" description="Bulb-type lectin domain-containing protein" evidence="3">
    <location>
        <begin position="28"/>
        <end position="152"/>
    </location>
</feature>
<dbReference type="PANTHER" id="PTHR47976:SF2">
    <property type="entry name" value="RECEPTOR-LIKE SERINE_THREONINE-PROTEIN KINASE"/>
    <property type="match status" value="1"/>
</dbReference>
<evidence type="ECO:0000313" key="6">
    <source>
        <dbReference type="Proteomes" id="UP001642360"/>
    </source>
</evidence>
<comment type="caution">
    <text evidence="5">The sequence shown here is derived from an EMBL/GenBank/DDBJ whole genome shotgun (WGS) entry which is preliminary data.</text>
</comment>
<dbReference type="PROSITE" id="PS50927">
    <property type="entry name" value="BULB_LECTIN"/>
    <property type="match status" value="1"/>
</dbReference>
<proteinExistence type="predicted"/>
<feature type="domain" description="Bulb-type lectin" evidence="4">
    <location>
        <begin position="32"/>
        <end position="152"/>
    </location>
</feature>
<name>A0ABC8RV20_9AQUA</name>
<evidence type="ECO:0000256" key="2">
    <source>
        <dbReference type="ARBA" id="ARBA00023180"/>
    </source>
</evidence>
<feature type="signal peptide" evidence="3">
    <location>
        <begin position="1"/>
        <end position="27"/>
    </location>
</feature>
<sequence length="152" mass="16339">MASSSLSHLRSLLLLLLLLHVLPAVLAISTSDCNITLGSSLSAGDNNPLGQSPSGEFAFGFLRLGGPQADEDLFLLAIWLAKIPELTVVWSRNENPVPRKSKITLTNGGELILYDSKNTELWKASSSSTNNNKPTCAAMLDSGIQTCKNKRE</sequence>
<evidence type="ECO:0000259" key="4">
    <source>
        <dbReference type="PROSITE" id="PS50927"/>
    </source>
</evidence>
<dbReference type="PANTHER" id="PTHR47976">
    <property type="entry name" value="G-TYPE LECTIN S-RECEPTOR-LIKE SERINE/THREONINE-PROTEIN KINASE SD2-5"/>
    <property type="match status" value="1"/>
</dbReference>
<keyword evidence="2" id="KW-0325">Glycoprotein</keyword>
<keyword evidence="6" id="KW-1185">Reference proteome</keyword>
<keyword evidence="1 3" id="KW-0732">Signal</keyword>
<dbReference type="EMBL" id="CAUOFW020001810">
    <property type="protein sequence ID" value="CAK9148821.1"/>
    <property type="molecule type" value="Genomic_DNA"/>
</dbReference>
<gene>
    <name evidence="5" type="ORF">ILEXP_LOCUS16810</name>
</gene>
<accession>A0ABC8RV20</accession>
<dbReference type="SUPFAM" id="SSF51110">
    <property type="entry name" value="alpha-D-mannose-specific plant lectins"/>
    <property type="match status" value="1"/>
</dbReference>
<dbReference type="InterPro" id="IPR051343">
    <property type="entry name" value="G-type_lectin_kinases/EP1-like"/>
</dbReference>
<evidence type="ECO:0000256" key="3">
    <source>
        <dbReference type="SAM" id="SignalP"/>
    </source>
</evidence>